<proteinExistence type="predicted"/>
<feature type="domain" description="Retrovirus-related Pol polyprotein from transposon TNT 1-94-like beta-barrel" evidence="3">
    <location>
        <begin position="92"/>
        <end position="157"/>
    </location>
</feature>
<accession>A0A699J824</accession>
<evidence type="ECO:0000259" key="3">
    <source>
        <dbReference type="Pfam" id="PF22936"/>
    </source>
</evidence>
<sequence length="487" mass="55487">ELLVYVQDTFSNAIKLNEKKLLSHPKIRSRKLGLKCSTSNCGSKPIGNKKNDKISRTPSRNMKNKVEAQPRKVNKKNRVDEPIRDVVQIILWYMDSECSKHMTGNRSQLMNFISKFLGTVGFGNDHIARIIGYGDYKLGNVTISRVYCIKGLGHNLFYSWLWHRRLSHLNFGTLNKLDKDDLARGTPRLKFQKDHLCSACALGKSKKSSPQPKAKDTNQEKLYLLHMNLCGPMRAGKESVQFYNKRTHKIIETIHVTFDELTSMDSEQLGSRLGLQYMTPATSSSGLVPNTVSQQPCIPPNRDDWDHLFQPMFDEYFNPPIIAVSPVTIIAAPRAIDLADSPVFTSIDQDTPSTSIPSTQEQEQEQEHSPTISQDFEESPKTPTFRADPLDESLHEDSNSQGTSSNVRQIHTLFEHLGKWTKDHPIANVIRDPSRSVSTIKQLQTDAMWCYFDAFLTSVEPKNFKQAMTKPSWIDAMQEEFHEFERL</sequence>
<feature type="region of interest" description="Disordered" evidence="1">
    <location>
        <begin position="43"/>
        <end position="74"/>
    </location>
</feature>
<feature type="compositionally biased region" description="Basic and acidic residues" evidence="1">
    <location>
        <begin position="388"/>
        <end position="398"/>
    </location>
</feature>
<feature type="region of interest" description="Disordered" evidence="1">
    <location>
        <begin position="344"/>
        <end position="407"/>
    </location>
</feature>
<comment type="caution">
    <text evidence="4">The sequence shown here is derived from an EMBL/GenBank/DDBJ whole genome shotgun (WGS) entry which is preliminary data.</text>
</comment>
<reference evidence="4" key="1">
    <citation type="journal article" date="2019" name="Sci. Rep.">
        <title>Draft genome of Tanacetum cinerariifolium, the natural source of mosquito coil.</title>
        <authorList>
            <person name="Yamashiro T."/>
            <person name="Shiraishi A."/>
            <person name="Satake H."/>
            <person name="Nakayama K."/>
        </authorList>
    </citation>
    <scope>NUCLEOTIDE SEQUENCE</scope>
</reference>
<organism evidence="4">
    <name type="scientific">Tanacetum cinerariifolium</name>
    <name type="common">Dalmatian daisy</name>
    <name type="synonym">Chrysanthemum cinerariifolium</name>
    <dbReference type="NCBI Taxonomy" id="118510"/>
    <lineage>
        <taxon>Eukaryota</taxon>
        <taxon>Viridiplantae</taxon>
        <taxon>Streptophyta</taxon>
        <taxon>Embryophyta</taxon>
        <taxon>Tracheophyta</taxon>
        <taxon>Spermatophyta</taxon>
        <taxon>Magnoliopsida</taxon>
        <taxon>eudicotyledons</taxon>
        <taxon>Gunneridae</taxon>
        <taxon>Pentapetalae</taxon>
        <taxon>asterids</taxon>
        <taxon>campanulids</taxon>
        <taxon>Asterales</taxon>
        <taxon>Asteraceae</taxon>
        <taxon>Asteroideae</taxon>
        <taxon>Anthemideae</taxon>
        <taxon>Anthemidinae</taxon>
        <taxon>Tanacetum</taxon>
    </lineage>
</organism>
<feature type="non-terminal residue" evidence="4">
    <location>
        <position position="1"/>
    </location>
</feature>
<dbReference type="InterPro" id="IPR025724">
    <property type="entry name" value="GAG-pre-integrase_dom"/>
</dbReference>
<feature type="compositionally biased region" description="Polar residues" evidence="1">
    <location>
        <begin position="344"/>
        <end position="359"/>
    </location>
</feature>
<gene>
    <name evidence="4" type="ORF">Tci_588677</name>
</gene>
<evidence type="ECO:0000256" key="1">
    <source>
        <dbReference type="SAM" id="MobiDB-lite"/>
    </source>
</evidence>
<protein>
    <submittedName>
        <fullName evidence="4">Integrase, catalytic region, zinc finger, CCHC-type, peptidase aspartic, catalytic</fullName>
    </submittedName>
</protein>
<dbReference type="InterPro" id="IPR054722">
    <property type="entry name" value="PolX-like_BBD"/>
</dbReference>
<dbReference type="EMBL" id="BKCJ010379359">
    <property type="protein sequence ID" value="GFA16705.1"/>
    <property type="molecule type" value="Genomic_DNA"/>
</dbReference>
<evidence type="ECO:0000259" key="2">
    <source>
        <dbReference type="Pfam" id="PF13976"/>
    </source>
</evidence>
<feature type="domain" description="GAG-pre-integrase" evidence="2">
    <location>
        <begin position="159"/>
        <end position="205"/>
    </location>
</feature>
<dbReference type="Pfam" id="PF13976">
    <property type="entry name" value="gag_pre-integrs"/>
    <property type="match status" value="1"/>
</dbReference>
<dbReference type="Pfam" id="PF22936">
    <property type="entry name" value="Pol_BBD"/>
    <property type="match status" value="1"/>
</dbReference>
<name>A0A699J824_TANCI</name>
<evidence type="ECO:0000313" key="4">
    <source>
        <dbReference type="EMBL" id="GFA16705.1"/>
    </source>
</evidence>
<dbReference type="AlphaFoldDB" id="A0A699J824"/>